<evidence type="ECO:0000256" key="3">
    <source>
        <dbReference type="ARBA" id="ARBA00023163"/>
    </source>
</evidence>
<dbReference type="Pfam" id="PF02909">
    <property type="entry name" value="TetR_C_1"/>
    <property type="match status" value="1"/>
</dbReference>
<keyword evidence="1" id="KW-0805">Transcription regulation</keyword>
<dbReference type="AlphaFoldDB" id="A0A8J3Q3Q2"/>
<protein>
    <submittedName>
        <fullName evidence="7">TetR family transcriptional regulator</fullName>
    </submittedName>
</protein>
<dbReference type="Proteomes" id="UP000612899">
    <property type="component" value="Unassembled WGS sequence"/>
</dbReference>
<dbReference type="InterPro" id="IPR009057">
    <property type="entry name" value="Homeodomain-like_sf"/>
</dbReference>
<feature type="DNA-binding region" description="H-T-H motif" evidence="4">
    <location>
        <begin position="59"/>
        <end position="78"/>
    </location>
</feature>
<comment type="caution">
    <text evidence="7">The sequence shown here is derived from an EMBL/GenBank/DDBJ whole genome shotgun (WGS) entry which is preliminary data.</text>
</comment>
<dbReference type="InterPro" id="IPR004111">
    <property type="entry name" value="Repressor_TetR_C"/>
</dbReference>
<keyword evidence="8" id="KW-1185">Reference proteome</keyword>
<name>A0A8J3Q3Q2_9ACTN</name>
<evidence type="ECO:0000256" key="5">
    <source>
        <dbReference type="SAM" id="MobiDB-lite"/>
    </source>
</evidence>
<dbReference type="EMBL" id="BONY01000003">
    <property type="protein sequence ID" value="GIH02675.1"/>
    <property type="molecule type" value="Genomic_DNA"/>
</dbReference>
<dbReference type="InterPro" id="IPR036271">
    <property type="entry name" value="Tet_transcr_reg_TetR-rel_C_sf"/>
</dbReference>
<feature type="region of interest" description="Disordered" evidence="5">
    <location>
        <begin position="1"/>
        <end position="36"/>
    </location>
</feature>
<gene>
    <name evidence="7" type="ORF">Rhe02_07420</name>
</gene>
<dbReference type="Gene3D" id="1.10.357.10">
    <property type="entry name" value="Tetracycline Repressor, domain 2"/>
    <property type="match status" value="1"/>
</dbReference>
<dbReference type="SUPFAM" id="SSF48498">
    <property type="entry name" value="Tetracyclin repressor-like, C-terminal domain"/>
    <property type="match status" value="1"/>
</dbReference>
<evidence type="ECO:0000313" key="8">
    <source>
        <dbReference type="Proteomes" id="UP000612899"/>
    </source>
</evidence>
<dbReference type="GO" id="GO:0000976">
    <property type="term" value="F:transcription cis-regulatory region binding"/>
    <property type="evidence" value="ECO:0007669"/>
    <property type="project" value="TreeGrafter"/>
</dbReference>
<dbReference type="InterPro" id="IPR001647">
    <property type="entry name" value="HTH_TetR"/>
</dbReference>
<dbReference type="PANTHER" id="PTHR30055">
    <property type="entry name" value="HTH-TYPE TRANSCRIPTIONAL REGULATOR RUTR"/>
    <property type="match status" value="1"/>
</dbReference>
<dbReference type="Pfam" id="PF00440">
    <property type="entry name" value="TetR_N"/>
    <property type="match status" value="1"/>
</dbReference>
<dbReference type="GO" id="GO:0003700">
    <property type="term" value="F:DNA-binding transcription factor activity"/>
    <property type="evidence" value="ECO:0007669"/>
    <property type="project" value="TreeGrafter"/>
</dbReference>
<dbReference type="Gene3D" id="1.10.10.60">
    <property type="entry name" value="Homeodomain-like"/>
    <property type="match status" value="1"/>
</dbReference>
<reference evidence="7" key="1">
    <citation type="submission" date="2021-01" db="EMBL/GenBank/DDBJ databases">
        <title>Whole genome shotgun sequence of Rhizocola hellebori NBRC 109834.</title>
        <authorList>
            <person name="Komaki H."/>
            <person name="Tamura T."/>
        </authorList>
    </citation>
    <scope>NUCLEOTIDE SEQUENCE</scope>
    <source>
        <strain evidence="7">NBRC 109834</strain>
    </source>
</reference>
<evidence type="ECO:0000256" key="2">
    <source>
        <dbReference type="ARBA" id="ARBA00023125"/>
    </source>
</evidence>
<keyword evidence="2 4" id="KW-0238">DNA-binding</keyword>
<sequence>MPRGEAASMTETHPVPPALQAAWGMREKPTKGPKPTLSVDRIVAAALAVAREEGYSAVSMSRVAGELNTSAMSLYRYVASKDELAVLMMEAAAAEPPAPRADGETWRAAAERWASAMFAMFGAEPWFLQVPVAAPPATPRQLAWMETGLAALDGTELSEAEKLSLLLLVNGYIRYEALLRGQMTEAARAYGRTVDVVITEFSGLMRHLVQADRFPLLRRAIDAGAMDTPHDPDGDFAFGLARILDGVDAFIRSRAA</sequence>
<dbReference type="SUPFAM" id="SSF46689">
    <property type="entry name" value="Homeodomain-like"/>
    <property type="match status" value="1"/>
</dbReference>
<dbReference type="PROSITE" id="PS50977">
    <property type="entry name" value="HTH_TETR_2"/>
    <property type="match status" value="1"/>
</dbReference>
<keyword evidence="3" id="KW-0804">Transcription</keyword>
<evidence type="ECO:0000259" key="6">
    <source>
        <dbReference type="PROSITE" id="PS50977"/>
    </source>
</evidence>
<dbReference type="PANTHER" id="PTHR30055:SF151">
    <property type="entry name" value="TRANSCRIPTIONAL REGULATORY PROTEIN"/>
    <property type="match status" value="1"/>
</dbReference>
<evidence type="ECO:0000256" key="1">
    <source>
        <dbReference type="ARBA" id="ARBA00023015"/>
    </source>
</evidence>
<organism evidence="7 8">
    <name type="scientific">Rhizocola hellebori</name>
    <dbReference type="NCBI Taxonomy" id="1392758"/>
    <lineage>
        <taxon>Bacteria</taxon>
        <taxon>Bacillati</taxon>
        <taxon>Actinomycetota</taxon>
        <taxon>Actinomycetes</taxon>
        <taxon>Micromonosporales</taxon>
        <taxon>Micromonosporaceae</taxon>
        <taxon>Rhizocola</taxon>
    </lineage>
</organism>
<evidence type="ECO:0000256" key="4">
    <source>
        <dbReference type="PROSITE-ProRule" id="PRU00335"/>
    </source>
</evidence>
<proteinExistence type="predicted"/>
<evidence type="ECO:0000313" key="7">
    <source>
        <dbReference type="EMBL" id="GIH02675.1"/>
    </source>
</evidence>
<dbReference type="InterPro" id="IPR050109">
    <property type="entry name" value="HTH-type_TetR-like_transc_reg"/>
</dbReference>
<accession>A0A8J3Q3Q2</accession>
<feature type="domain" description="HTH tetR-type" evidence="6">
    <location>
        <begin position="36"/>
        <end position="96"/>
    </location>
</feature>
<dbReference type="GO" id="GO:0045892">
    <property type="term" value="P:negative regulation of DNA-templated transcription"/>
    <property type="evidence" value="ECO:0007669"/>
    <property type="project" value="InterPro"/>
</dbReference>